<comment type="caution">
    <text evidence="1">The sequence shown here is derived from an EMBL/GenBank/DDBJ whole genome shotgun (WGS) entry which is preliminary data.</text>
</comment>
<evidence type="ECO:0000313" key="1">
    <source>
        <dbReference type="EMBL" id="KAK1655567.1"/>
    </source>
</evidence>
<organism evidence="1 2">
    <name type="scientific">Colletotrichum phormii</name>
    <dbReference type="NCBI Taxonomy" id="359342"/>
    <lineage>
        <taxon>Eukaryota</taxon>
        <taxon>Fungi</taxon>
        <taxon>Dikarya</taxon>
        <taxon>Ascomycota</taxon>
        <taxon>Pezizomycotina</taxon>
        <taxon>Sordariomycetes</taxon>
        <taxon>Hypocreomycetidae</taxon>
        <taxon>Glomerellales</taxon>
        <taxon>Glomerellaceae</taxon>
        <taxon>Colletotrichum</taxon>
        <taxon>Colletotrichum acutatum species complex</taxon>
    </lineage>
</organism>
<gene>
    <name evidence="1" type="ORF">BDP81DRAFT_412922</name>
</gene>
<sequence>MRNHRCARCCSFTERICPAVDTTSSCPRAPSPPQTLAPFRLGTLPPRGVYQEVGACVRSVGKTAQTIGNVLFFARHLSSAPVHARRTRWEVTRPDGHTSILRFCPQDRDHPILVPPSATRCSLPLLVSACLYAWRPIIRPRRNANSRRIYRSIWSPAVPGGKKHHSRLH</sequence>
<dbReference type="EMBL" id="JAHMHQ010000001">
    <property type="protein sequence ID" value="KAK1655567.1"/>
    <property type="molecule type" value="Genomic_DNA"/>
</dbReference>
<protein>
    <submittedName>
        <fullName evidence="1">Uncharacterized protein</fullName>
    </submittedName>
</protein>
<dbReference type="Proteomes" id="UP001243989">
    <property type="component" value="Unassembled WGS sequence"/>
</dbReference>
<dbReference type="AlphaFoldDB" id="A0AAJ0A5V3"/>
<dbReference type="GeneID" id="85474113"/>
<evidence type="ECO:0000313" key="2">
    <source>
        <dbReference type="Proteomes" id="UP001243989"/>
    </source>
</evidence>
<name>A0AAJ0A5V3_9PEZI</name>
<accession>A0AAJ0A5V3</accession>
<keyword evidence="2" id="KW-1185">Reference proteome</keyword>
<reference evidence="1" key="1">
    <citation type="submission" date="2021-06" db="EMBL/GenBank/DDBJ databases">
        <title>Comparative genomics, transcriptomics and evolutionary studies reveal genomic signatures of adaptation to plant cell wall in hemibiotrophic fungi.</title>
        <authorList>
            <consortium name="DOE Joint Genome Institute"/>
            <person name="Baroncelli R."/>
            <person name="Diaz J.F."/>
            <person name="Benocci T."/>
            <person name="Peng M."/>
            <person name="Battaglia E."/>
            <person name="Haridas S."/>
            <person name="Andreopoulos W."/>
            <person name="Labutti K."/>
            <person name="Pangilinan J."/>
            <person name="Floch G.L."/>
            <person name="Makela M.R."/>
            <person name="Henrissat B."/>
            <person name="Grigoriev I.V."/>
            <person name="Crouch J.A."/>
            <person name="De Vries R.P."/>
            <person name="Sukno S.A."/>
            <person name="Thon M.R."/>
        </authorList>
    </citation>
    <scope>NUCLEOTIDE SEQUENCE</scope>
    <source>
        <strain evidence="1">CBS 102054</strain>
    </source>
</reference>
<dbReference type="RefSeq" id="XP_060451611.1">
    <property type="nucleotide sequence ID" value="XM_060589251.1"/>
</dbReference>
<proteinExistence type="predicted"/>